<comment type="caution">
    <text evidence="1">The sequence shown here is derived from an EMBL/GenBank/DDBJ whole genome shotgun (WGS) entry which is preliminary data.</text>
</comment>
<sequence>MILFPTPDQTIIGGPQILMDRLRRSLAAKNVPEETIESVVAAYTAYGELTGIGNLLPLAQAVHETGWFRSDRWVISQNPAGLGATDDGAWGNVFDTPAAGILAQYAHLLAYALPNKKGSAGSHPARHSKTECFTRVIGFTSDKH</sequence>
<dbReference type="EMBL" id="LJCR01000772">
    <property type="protein sequence ID" value="KPV51795.1"/>
    <property type="molecule type" value="Genomic_DNA"/>
</dbReference>
<protein>
    <submittedName>
        <fullName evidence="1">Uncharacterized protein</fullName>
    </submittedName>
</protein>
<accession>A0A0P9CZ71</accession>
<organism evidence="1 2">
    <name type="scientific">Kouleothrix aurantiaca</name>
    <dbReference type="NCBI Taxonomy" id="186479"/>
    <lineage>
        <taxon>Bacteria</taxon>
        <taxon>Bacillati</taxon>
        <taxon>Chloroflexota</taxon>
        <taxon>Chloroflexia</taxon>
        <taxon>Chloroflexales</taxon>
        <taxon>Roseiflexineae</taxon>
        <taxon>Roseiflexaceae</taxon>
        <taxon>Kouleothrix</taxon>
    </lineage>
</organism>
<dbReference type="AlphaFoldDB" id="A0A0P9CZ71"/>
<gene>
    <name evidence="1" type="ORF">SE17_19175</name>
</gene>
<proteinExistence type="predicted"/>
<reference evidence="1 2" key="1">
    <citation type="submission" date="2015-09" db="EMBL/GenBank/DDBJ databases">
        <title>Draft genome sequence of Kouleothrix aurantiaca JCM 19913.</title>
        <authorList>
            <person name="Hemp J."/>
        </authorList>
    </citation>
    <scope>NUCLEOTIDE SEQUENCE [LARGE SCALE GENOMIC DNA]</scope>
    <source>
        <strain evidence="1 2">COM-B</strain>
    </source>
</reference>
<keyword evidence="2" id="KW-1185">Reference proteome</keyword>
<name>A0A0P9CZ71_9CHLR</name>
<dbReference type="Proteomes" id="UP000050509">
    <property type="component" value="Unassembled WGS sequence"/>
</dbReference>
<evidence type="ECO:0000313" key="1">
    <source>
        <dbReference type="EMBL" id="KPV51795.1"/>
    </source>
</evidence>
<evidence type="ECO:0000313" key="2">
    <source>
        <dbReference type="Proteomes" id="UP000050509"/>
    </source>
</evidence>